<organism evidence="8 9">
    <name type="scientific">Clostridium folliculivorans</name>
    <dbReference type="NCBI Taxonomy" id="2886038"/>
    <lineage>
        <taxon>Bacteria</taxon>
        <taxon>Bacillati</taxon>
        <taxon>Bacillota</taxon>
        <taxon>Clostridia</taxon>
        <taxon>Eubacteriales</taxon>
        <taxon>Clostridiaceae</taxon>
        <taxon>Clostridium</taxon>
    </lineage>
</organism>
<evidence type="ECO:0000313" key="9">
    <source>
        <dbReference type="Proteomes" id="UP001057868"/>
    </source>
</evidence>
<protein>
    <submittedName>
        <fullName evidence="8">MFS transporter</fullName>
    </submittedName>
</protein>
<feature type="transmembrane region" description="Helical" evidence="7">
    <location>
        <begin position="98"/>
        <end position="119"/>
    </location>
</feature>
<dbReference type="Pfam" id="PF07690">
    <property type="entry name" value="MFS_1"/>
    <property type="match status" value="1"/>
</dbReference>
<keyword evidence="4 7" id="KW-0812">Transmembrane</keyword>
<evidence type="ECO:0000256" key="3">
    <source>
        <dbReference type="ARBA" id="ARBA00022475"/>
    </source>
</evidence>
<dbReference type="Gene3D" id="1.20.1250.20">
    <property type="entry name" value="MFS general substrate transporter like domains"/>
    <property type="match status" value="1"/>
</dbReference>
<keyword evidence="3" id="KW-1003">Cell membrane</keyword>
<evidence type="ECO:0000256" key="7">
    <source>
        <dbReference type="SAM" id="Phobius"/>
    </source>
</evidence>
<keyword evidence="9" id="KW-1185">Reference proteome</keyword>
<sequence>MEQNTDTSLQEEKIKIGYKDLLTEKQFLKNTIANSVSRFGDGIDTIAFSWLVYQVTGSTALVAALFAVNGLPNLLFGMVSGVASNYFKKKHVMAICDLGRGLCVSLIALLLITGNLRAWHLYVVTFFNSSFEAFRGPASTAASPLILPKEKFNVGTSLSSSLTNTLQIIGLTAAPLFIAILGVGGAILIDAGTFFICGFIVLTLKYTDYLKKNTDNSPKVYLNDLKEGFSYVIKDGFVLSICIFGALVNVFMTPFNAFQAPYAKDVLNRGSEVLSFMEVPILIAMSLGVLFIPKIKEKIGGRFMLLSGTAIVGLTYSIFALLGHLPAYLLYPSLAINSFFLGLGAILVNMPLQISLFTKIDREYLSRVASIMNALMLCATPLGSFIFGMISSVVSIKVLFFALGIVVIILSLTQTLNKALKGLD</sequence>
<comment type="subcellular location">
    <subcellularLocation>
        <location evidence="1">Cell membrane</location>
        <topology evidence="1">Multi-pass membrane protein</topology>
    </subcellularLocation>
</comment>
<evidence type="ECO:0000256" key="6">
    <source>
        <dbReference type="ARBA" id="ARBA00023136"/>
    </source>
</evidence>
<evidence type="ECO:0000256" key="5">
    <source>
        <dbReference type="ARBA" id="ARBA00022989"/>
    </source>
</evidence>
<gene>
    <name evidence="8" type="ORF">CFOLD11_28400</name>
</gene>
<keyword evidence="2" id="KW-0813">Transport</keyword>
<feature type="transmembrane region" description="Helical" evidence="7">
    <location>
        <begin position="236"/>
        <end position="253"/>
    </location>
</feature>
<dbReference type="EMBL" id="BQXY01000004">
    <property type="protein sequence ID" value="GKU26013.1"/>
    <property type="molecule type" value="Genomic_DNA"/>
</dbReference>
<feature type="transmembrane region" description="Helical" evidence="7">
    <location>
        <begin position="303"/>
        <end position="322"/>
    </location>
</feature>
<reference evidence="8" key="1">
    <citation type="journal article" date="2023" name="Int. J. Syst. Evol. Microbiol.">
        <title>&lt;i&gt;Clostridium folliculivorans&lt;/i&gt; sp. nov., isolated from soil samples of an organic paddy in Japan.</title>
        <authorList>
            <person name="Tazawa J."/>
            <person name="Kobayashi H."/>
            <person name="Tanizawa Y."/>
            <person name="Uchino A."/>
            <person name="Tanaka F."/>
            <person name="Urashima Y."/>
            <person name="Miura S."/>
            <person name="Sakamoto M."/>
            <person name="Ohkuma M."/>
            <person name="Tohno M."/>
        </authorList>
    </citation>
    <scope>NUCLEOTIDE SEQUENCE</scope>
    <source>
        <strain evidence="8">D1-1</strain>
    </source>
</reference>
<feature type="transmembrane region" description="Helical" evidence="7">
    <location>
        <begin position="393"/>
        <end position="412"/>
    </location>
</feature>
<accession>A0A9W6DBS3</accession>
<dbReference type="SUPFAM" id="SSF103473">
    <property type="entry name" value="MFS general substrate transporter"/>
    <property type="match status" value="1"/>
</dbReference>
<dbReference type="PANTHER" id="PTHR43266:SF2">
    <property type="entry name" value="MAJOR FACILITATOR SUPERFAMILY (MFS) PROFILE DOMAIN-CONTAINING PROTEIN"/>
    <property type="match status" value="1"/>
</dbReference>
<dbReference type="GO" id="GO:0022857">
    <property type="term" value="F:transmembrane transporter activity"/>
    <property type="evidence" value="ECO:0007669"/>
    <property type="project" value="InterPro"/>
</dbReference>
<dbReference type="RefSeq" id="WP_261852945.1">
    <property type="nucleotide sequence ID" value="NZ_BQXY01000004.1"/>
</dbReference>
<evidence type="ECO:0000256" key="4">
    <source>
        <dbReference type="ARBA" id="ARBA00022692"/>
    </source>
</evidence>
<dbReference type="GO" id="GO:0005886">
    <property type="term" value="C:plasma membrane"/>
    <property type="evidence" value="ECO:0007669"/>
    <property type="project" value="UniProtKB-SubCell"/>
</dbReference>
<evidence type="ECO:0000256" key="1">
    <source>
        <dbReference type="ARBA" id="ARBA00004651"/>
    </source>
</evidence>
<dbReference type="Proteomes" id="UP001057868">
    <property type="component" value="Unassembled WGS sequence"/>
</dbReference>
<dbReference type="InterPro" id="IPR036259">
    <property type="entry name" value="MFS_trans_sf"/>
</dbReference>
<evidence type="ECO:0000256" key="2">
    <source>
        <dbReference type="ARBA" id="ARBA00022448"/>
    </source>
</evidence>
<feature type="transmembrane region" description="Helical" evidence="7">
    <location>
        <begin position="60"/>
        <end position="86"/>
    </location>
</feature>
<dbReference type="CDD" id="cd06173">
    <property type="entry name" value="MFS_MefA_like"/>
    <property type="match status" value="1"/>
</dbReference>
<dbReference type="AlphaFoldDB" id="A0A9W6DBS3"/>
<feature type="transmembrane region" description="Helical" evidence="7">
    <location>
        <begin position="273"/>
        <end position="291"/>
    </location>
</feature>
<keyword evidence="6 7" id="KW-0472">Membrane</keyword>
<keyword evidence="5 7" id="KW-1133">Transmembrane helix</keyword>
<feature type="transmembrane region" description="Helical" evidence="7">
    <location>
        <begin position="328"/>
        <end position="352"/>
    </location>
</feature>
<feature type="transmembrane region" description="Helical" evidence="7">
    <location>
        <begin position="176"/>
        <end position="202"/>
    </location>
</feature>
<proteinExistence type="predicted"/>
<dbReference type="PANTHER" id="PTHR43266">
    <property type="entry name" value="MACROLIDE-EFFLUX PROTEIN"/>
    <property type="match status" value="1"/>
</dbReference>
<evidence type="ECO:0000313" key="8">
    <source>
        <dbReference type="EMBL" id="GKU26013.1"/>
    </source>
</evidence>
<dbReference type="InterPro" id="IPR011701">
    <property type="entry name" value="MFS"/>
</dbReference>
<feature type="transmembrane region" description="Helical" evidence="7">
    <location>
        <begin position="364"/>
        <end position="387"/>
    </location>
</feature>
<comment type="caution">
    <text evidence="8">The sequence shown here is derived from an EMBL/GenBank/DDBJ whole genome shotgun (WGS) entry which is preliminary data.</text>
</comment>
<name>A0A9W6DBS3_9CLOT</name>